<accession>A0A8E2QVZ8</accession>
<reference evidence="4 5" key="1">
    <citation type="submission" date="2017-11" db="EMBL/GenBank/DDBJ databases">
        <title>Genome sequence of Entomoplasma ellychniae ELCN-1 (ATCC 43707).</title>
        <authorList>
            <person name="Lo W.-S."/>
            <person name="Gasparich G.E."/>
            <person name="Kuo C.-H."/>
        </authorList>
    </citation>
    <scope>NUCLEOTIDE SEQUENCE [LARGE SCALE GENOMIC DNA]</scope>
    <source>
        <strain evidence="4 5">ELCN-1</strain>
    </source>
</reference>
<evidence type="ECO:0000313" key="4">
    <source>
        <dbReference type="EMBL" id="PPE04702.1"/>
    </source>
</evidence>
<dbReference type="EMBL" id="PHND01000001">
    <property type="protein sequence ID" value="PPE04337.1"/>
    <property type="molecule type" value="Genomic_DNA"/>
</dbReference>
<gene>
    <name evidence="2" type="ORF">EELLY_v1c00110</name>
    <name evidence="3" type="ORF">EELLY_v1c03110</name>
    <name evidence="4" type="ORF">EELLY_v1c03820</name>
</gene>
<dbReference type="AlphaFoldDB" id="A0A8E2QVZ8"/>
<comment type="caution">
    <text evidence="4">The sequence shown here is derived from an EMBL/GenBank/DDBJ whole genome shotgun (WGS) entry which is preliminary data.</text>
</comment>
<sequence length="378" mass="44452">MLFNCREEFAKILKTKKLELERLDYELLIKRDKRRYKLIRLAKRCIVSEFGYLKINRRVYFDNFDKKYVKLLDVHLNLNKYVKIDPDLKAKIEDQLGSGKKYKDIIDMFPNAHLSLMTISRIFKSVENDKKRNEVTKKVLLKNNQVVYIFVDDAFLNVDRFRSKKRWKYNRGKDTKVRVISFCTGYDKKTLNLKRKKLANKRNTFLIGKNENISTEALSFKIYELGCNFYENFDNAHLVVGGDGATWIKNLANYLEADYILDRYHAVRELKKVFLNNSIKNSETLFKTALSYFYKGMYEELIQILEIFACNSILKYFKNNVKGIENQNKTWNIGVSAESVVSGLVKSTLGYGSKIFSFKVIKNILNARNFNLNNNLGF</sequence>
<evidence type="ECO:0000313" key="3">
    <source>
        <dbReference type="EMBL" id="PPE04631.1"/>
    </source>
</evidence>
<evidence type="ECO:0000313" key="5">
    <source>
        <dbReference type="Proteomes" id="UP000239010"/>
    </source>
</evidence>
<keyword evidence="5" id="KW-1185">Reference proteome</keyword>
<evidence type="ECO:0000313" key="2">
    <source>
        <dbReference type="EMBL" id="PPE04337.1"/>
    </source>
</evidence>
<name>A0A8E2QVZ8_9MOLU</name>
<dbReference type="EMBL" id="PHND01000001">
    <property type="protein sequence ID" value="PPE04631.1"/>
    <property type="molecule type" value="Genomic_DNA"/>
</dbReference>
<organism evidence="4 5">
    <name type="scientific">Entomoplasma ellychniae</name>
    <dbReference type="NCBI Taxonomy" id="2114"/>
    <lineage>
        <taxon>Bacteria</taxon>
        <taxon>Bacillati</taxon>
        <taxon>Mycoplasmatota</taxon>
        <taxon>Mollicutes</taxon>
        <taxon>Entomoplasmatales</taxon>
        <taxon>Entomoplasmataceae</taxon>
        <taxon>Entomoplasma</taxon>
    </lineage>
</organism>
<dbReference type="Proteomes" id="UP000239010">
    <property type="component" value="Unassembled WGS sequence"/>
</dbReference>
<evidence type="ECO:0008006" key="6">
    <source>
        <dbReference type="Google" id="ProtNLM"/>
    </source>
</evidence>
<dbReference type="NCBIfam" id="NF046004">
    <property type="entry name" value="ICE_Mbov_0401"/>
    <property type="match status" value="1"/>
</dbReference>
<dbReference type="EMBL" id="PHND01000001">
    <property type="protein sequence ID" value="PPE04702.1"/>
    <property type="molecule type" value="Genomic_DNA"/>
</dbReference>
<dbReference type="Pfam" id="PF06782">
    <property type="entry name" value="UPF0236"/>
    <property type="match status" value="1"/>
</dbReference>
<evidence type="ECO:0000256" key="1">
    <source>
        <dbReference type="ARBA" id="ARBA00006539"/>
    </source>
</evidence>
<protein>
    <recommendedName>
        <fullName evidence="6">Transposase</fullName>
    </recommendedName>
</protein>
<proteinExistence type="inferred from homology"/>
<dbReference type="InterPro" id="IPR009620">
    <property type="entry name" value="UPF0236"/>
</dbReference>
<dbReference type="RefSeq" id="WP_104205495.1">
    <property type="nucleotide sequence ID" value="NZ_PHND01000001.1"/>
</dbReference>
<comment type="similarity">
    <text evidence="1">Belongs to the UPF0236 family.</text>
</comment>